<evidence type="ECO:0000256" key="1">
    <source>
        <dbReference type="SAM" id="MobiDB-lite"/>
    </source>
</evidence>
<dbReference type="EMBL" id="AMZH03002292">
    <property type="protein sequence ID" value="RRT76090.1"/>
    <property type="molecule type" value="Genomic_DNA"/>
</dbReference>
<proteinExistence type="predicted"/>
<dbReference type="Proteomes" id="UP000287651">
    <property type="component" value="Unassembled WGS sequence"/>
</dbReference>
<feature type="compositionally biased region" description="Polar residues" evidence="1">
    <location>
        <begin position="1"/>
        <end position="20"/>
    </location>
</feature>
<name>A0A427AIR4_ENSVE</name>
<reference evidence="3 4" key="1">
    <citation type="journal article" date="2014" name="Agronomy (Basel)">
        <title>A Draft Genome Sequence for Ensete ventricosum, the Drought-Tolerant Tree Against Hunger.</title>
        <authorList>
            <person name="Harrison J."/>
            <person name="Moore K.A."/>
            <person name="Paszkiewicz K."/>
            <person name="Jones T."/>
            <person name="Grant M."/>
            <person name="Ambacheew D."/>
            <person name="Muzemil S."/>
            <person name="Studholme D.J."/>
        </authorList>
    </citation>
    <scope>NUCLEOTIDE SEQUENCE [LARGE SCALE GENOMIC DNA]</scope>
</reference>
<protein>
    <submittedName>
        <fullName evidence="3">Uncharacterized protein</fullName>
    </submittedName>
</protein>
<feature type="transmembrane region" description="Helical" evidence="2">
    <location>
        <begin position="60"/>
        <end position="79"/>
    </location>
</feature>
<feature type="region of interest" description="Disordered" evidence="1">
    <location>
        <begin position="1"/>
        <end position="38"/>
    </location>
</feature>
<keyword evidence="2" id="KW-1133">Transmembrane helix</keyword>
<comment type="caution">
    <text evidence="3">The sequence shown here is derived from an EMBL/GenBank/DDBJ whole genome shotgun (WGS) entry which is preliminary data.</text>
</comment>
<organism evidence="3 4">
    <name type="scientific">Ensete ventricosum</name>
    <name type="common">Abyssinian banana</name>
    <name type="synonym">Musa ensete</name>
    <dbReference type="NCBI Taxonomy" id="4639"/>
    <lineage>
        <taxon>Eukaryota</taxon>
        <taxon>Viridiplantae</taxon>
        <taxon>Streptophyta</taxon>
        <taxon>Embryophyta</taxon>
        <taxon>Tracheophyta</taxon>
        <taxon>Spermatophyta</taxon>
        <taxon>Magnoliopsida</taxon>
        <taxon>Liliopsida</taxon>
        <taxon>Zingiberales</taxon>
        <taxon>Musaceae</taxon>
        <taxon>Ensete</taxon>
    </lineage>
</organism>
<dbReference type="AlphaFoldDB" id="A0A427AIR4"/>
<evidence type="ECO:0000313" key="4">
    <source>
        <dbReference type="Proteomes" id="UP000287651"/>
    </source>
</evidence>
<evidence type="ECO:0000313" key="3">
    <source>
        <dbReference type="EMBL" id="RRT76090.1"/>
    </source>
</evidence>
<sequence length="84" mass="9676">MYRQNRPFTLSRNHRSSNGALSVLDPSESTATSLEEQEVRSLTHDINDTLDRDIKVMYDISQIVSAPFISLFVLGRIWGVRFLY</sequence>
<evidence type="ECO:0000256" key="2">
    <source>
        <dbReference type="SAM" id="Phobius"/>
    </source>
</evidence>
<keyword evidence="2" id="KW-0812">Transmembrane</keyword>
<keyword evidence="2" id="KW-0472">Membrane</keyword>
<gene>
    <name evidence="3" type="ORF">B296_00016895</name>
</gene>
<accession>A0A427AIR4</accession>